<dbReference type="EMBL" id="LS483452">
    <property type="protein sequence ID" value="SQH74537.1"/>
    <property type="molecule type" value="Genomic_DNA"/>
</dbReference>
<dbReference type="AlphaFoldDB" id="A0A330M4B5"/>
<dbReference type="KEGG" id="sbk:SHEWBE_0552"/>
<name>A0A330M4B5_9GAMM</name>
<protein>
    <submittedName>
        <fullName evidence="1">Uncharacterized protein</fullName>
    </submittedName>
</protein>
<proteinExistence type="predicted"/>
<evidence type="ECO:0000313" key="2">
    <source>
        <dbReference type="Proteomes" id="UP000250123"/>
    </source>
</evidence>
<organism evidence="1 2">
    <name type="scientific">Shewanella benthica</name>
    <dbReference type="NCBI Taxonomy" id="43661"/>
    <lineage>
        <taxon>Bacteria</taxon>
        <taxon>Pseudomonadati</taxon>
        <taxon>Pseudomonadota</taxon>
        <taxon>Gammaproteobacteria</taxon>
        <taxon>Alteromonadales</taxon>
        <taxon>Shewanellaceae</taxon>
        <taxon>Shewanella</taxon>
    </lineage>
</organism>
<gene>
    <name evidence="1" type="ORF">SHEWBE_0552</name>
</gene>
<reference evidence="2" key="1">
    <citation type="submission" date="2018-06" db="EMBL/GenBank/DDBJ databases">
        <authorList>
            <person name="Cea G.-C."/>
            <person name="William W."/>
        </authorList>
    </citation>
    <scope>NUCLEOTIDE SEQUENCE [LARGE SCALE GENOMIC DNA]</scope>
    <source>
        <strain evidence="2">DB21MT-2</strain>
    </source>
</reference>
<dbReference type="Proteomes" id="UP000250123">
    <property type="component" value="Chromosome SHEWBE"/>
</dbReference>
<evidence type="ECO:0000313" key="1">
    <source>
        <dbReference type="EMBL" id="SQH74537.1"/>
    </source>
</evidence>
<accession>A0A330M4B5</accession>
<sequence length="42" mass="5134">MSWLKQTVKLMFYSGDEIIQTILECISYTRYCQDLVCFIRFF</sequence>